<dbReference type="Proteomes" id="UP001367508">
    <property type="component" value="Unassembled WGS sequence"/>
</dbReference>
<proteinExistence type="predicted"/>
<dbReference type="AlphaFoldDB" id="A0AAN9MRJ6"/>
<reference evidence="1 2" key="1">
    <citation type="submission" date="2024-01" db="EMBL/GenBank/DDBJ databases">
        <title>The genomes of 5 underutilized Papilionoideae crops provide insights into root nodulation and disease resistanc.</title>
        <authorList>
            <person name="Jiang F."/>
        </authorList>
    </citation>
    <scope>NUCLEOTIDE SEQUENCE [LARGE SCALE GENOMIC DNA]</scope>
    <source>
        <strain evidence="1">LVBAO_FW01</strain>
        <tissue evidence="1">Leaves</tissue>
    </source>
</reference>
<evidence type="ECO:0000313" key="1">
    <source>
        <dbReference type="EMBL" id="KAK7359695.1"/>
    </source>
</evidence>
<name>A0AAN9MRJ6_CANGL</name>
<sequence length="76" mass="8569">MKCTFDIRSFDVSMASGWKTQISDVISMGKATQMEKRGIPRIELGTSRTQSENHTTRPNAQDMIITFPLNYTEIGV</sequence>
<accession>A0AAN9MRJ6</accession>
<evidence type="ECO:0000313" key="2">
    <source>
        <dbReference type="Proteomes" id="UP001367508"/>
    </source>
</evidence>
<gene>
    <name evidence="1" type="ORF">VNO77_01658</name>
</gene>
<protein>
    <submittedName>
        <fullName evidence="1">Uncharacterized protein</fullName>
    </submittedName>
</protein>
<keyword evidence="2" id="KW-1185">Reference proteome</keyword>
<comment type="caution">
    <text evidence="1">The sequence shown here is derived from an EMBL/GenBank/DDBJ whole genome shotgun (WGS) entry which is preliminary data.</text>
</comment>
<dbReference type="EMBL" id="JAYMYQ010000001">
    <property type="protein sequence ID" value="KAK7359695.1"/>
    <property type="molecule type" value="Genomic_DNA"/>
</dbReference>
<organism evidence="1 2">
    <name type="scientific">Canavalia gladiata</name>
    <name type="common">Sword bean</name>
    <name type="synonym">Dolichos gladiatus</name>
    <dbReference type="NCBI Taxonomy" id="3824"/>
    <lineage>
        <taxon>Eukaryota</taxon>
        <taxon>Viridiplantae</taxon>
        <taxon>Streptophyta</taxon>
        <taxon>Embryophyta</taxon>
        <taxon>Tracheophyta</taxon>
        <taxon>Spermatophyta</taxon>
        <taxon>Magnoliopsida</taxon>
        <taxon>eudicotyledons</taxon>
        <taxon>Gunneridae</taxon>
        <taxon>Pentapetalae</taxon>
        <taxon>rosids</taxon>
        <taxon>fabids</taxon>
        <taxon>Fabales</taxon>
        <taxon>Fabaceae</taxon>
        <taxon>Papilionoideae</taxon>
        <taxon>50 kb inversion clade</taxon>
        <taxon>NPAAA clade</taxon>
        <taxon>indigoferoid/millettioid clade</taxon>
        <taxon>Phaseoleae</taxon>
        <taxon>Canavalia</taxon>
    </lineage>
</organism>